<dbReference type="PANTHER" id="PTHR24279:SF120">
    <property type="entry name" value="CYTOCHROME P450"/>
    <property type="match status" value="1"/>
</dbReference>
<dbReference type="STRING" id="104452.A0A0L7KU83"/>
<keyword evidence="6 8" id="KW-0408">Iron</keyword>
<evidence type="ECO:0000256" key="8">
    <source>
        <dbReference type="PIRSR" id="PIRSR602401-1"/>
    </source>
</evidence>
<organism evidence="10 11">
    <name type="scientific">Operophtera brumata</name>
    <name type="common">Winter moth</name>
    <name type="synonym">Phalaena brumata</name>
    <dbReference type="NCBI Taxonomy" id="104452"/>
    <lineage>
        <taxon>Eukaryota</taxon>
        <taxon>Metazoa</taxon>
        <taxon>Ecdysozoa</taxon>
        <taxon>Arthropoda</taxon>
        <taxon>Hexapoda</taxon>
        <taxon>Insecta</taxon>
        <taxon>Pterygota</taxon>
        <taxon>Neoptera</taxon>
        <taxon>Endopterygota</taxon>
        <taxon>Lepidoptera</taxon>
        <taxon>Glossata</taxon>
        <taxon>Ditrysia</taxon>
        <taxon>Geometroidea</taxon>
        <taxon>Geometridae</taxon>
        <taxon>Larentiinae</taxon>
        <taxon>Operophtera</taxon>
    </lineage>
</organism>
<evidence type="ECO:0000313" key="10">
    <source>
        <dbReference type="EMBL" id="KOB66822.1"/>
    </source>
</evidence>
<evidence type="ECO:0008006" key="12">
    <source>
        <dbReference type="Google" id="ProtNLM"/>
    </source>
</evidence>
<dbReference type="Proteomes" id="UP000037510">
    <property type="component" value="Unassembled WGS sequence"/>
</dbReference>
<protein>
    <recommendedName>
        <fullName evidence="12">Cytochrome P450</fullName>
    </recommendedName>
</protein>
<evidence type="ECO:0000256" key="6">
    <source>
        <dbReference type="ARBA" id="ARBA00023004"/>
    </source>
</evidence>
<proteinExistence type="inferred from homology"/>
<dbReference type="PRINTS" id="PR00385">
    <property type="entry name" value="P450"/>
</dbReference>
<dbReference type="InterPro" id="IPR036396">
    <property type="entry name" value="Cyt_P450_sf"/>
</dbReference>
<dbReference type="GO" id="GO:0005506">
    <property type="term" value="F:iron ion binding"/>
    <property type="evidence" value="ECO:0007669"/>
    <property type="project" value="InterPro"/>
</dbReference>
<feature type="binding site" description="axial binding residue" evidence="8">
    <location>
        <position position="212"/>
    </location>
    <ligand>
        <name>heme</name>
        <dbReference type="ChEBI" id="CHEBI:30413"/>
    </ligand>
    <ligandPart>
        <name>Fe</name>
        <dbReference type="ChEBI" id="CHEBI:18248"/>
    </ligandPart>
</feature>
<keyword evidence="4 8" id="KW-0479">Metal-binding</keyword>
<dbReference type="GO" id="GO:0004497">
    <property type="term" value="F:monooxygenase activity"/>
    <property type="evidence" value="ECO:0007669"/>
    <property type="project" value="UniProtKB-KW"/>
</dbReference>
<dbReference type="PRINTS" id="PR00463">
    <property type="entry name" value="EP450I"/>
</dbReference>
<dbReference type="PROSITE" id="PS00086">
    <property type="entry name" value="CYTOCHROME_P450"/>
    <property type="match status" value="1"/>
</dbReference>
<evidence type="ECO:0000256" key="3">
    <source>
        <dbReference type="ARBA" id="ARBA00022617"/>
    </source>
</evidence>
<keyword evidence="11" id="KW-1185">Reference proteome</keyword>
<dbReference type="Pfam" id="PF00067">
    <property type="entry name" value="p450"/>
    <property type="match status" value="1"/>
</dbReference>
<evidence type="ECO:0000256" key="9">
    <source>
        <dbReference type="RuleBase" id="RU000461"/>
    </source>
</evidence>
<evidence type="ECO:0000256" key="4">
    <source>
        <dbReference type="ARBA" id="ARBA00022723"/>
    </source>
</evidence>
<dbReference type="Gene3D" id="1.10.630.10">
    <property type="entry name" value="Cytochrome P450"/>
    <property type="match status" value="1"/>
</dbReference>
<comment type="similarity">
    <text evidence="2 9">Belongs to the cytochrome P450 family.</text>
</comment>
<dbReference type="AlphaFoldDB" id="A0A0L7KU83"/>
<comment type="caution">
    <text evidence="10">The sequence shown here is derived from an EMBL/GenBank/DDBJ whole genome shotgun (WGS) entry which is preliminary data.</text>
</comment>
<dbReference type="InterPro" id="IPR017972">
    <property type="entry name" value="Cyt_P450_CS"/>
</dbReference>
<dbReference type="GO" id="GO:0016705">
    <property type="term" value="F:oxidoreductase activity, acting on paired donors, with incorporation or reduction of molecular oxygen"/>
    <property type="evidence" value="ECO:0007669"/>
    <property type="project" value="InterPro"/>
</dbReference>
<keyword evidence="5 9" id="KW-0560">Oxidoreductase</keyword>
<accession>A0A0L7KU83</accession>
<evidence type="ECO:0000256" key="1">
    <source>
        <dbReference type="ARBA" id="ARBA00001971"/>
    </source>
</evidence>
<keyword evidence="7 9" id="KW-0503">Monooxygenase</keyword>
<keyword evidence="3 8" id="KW-0349">Heme</keyword>
<sequence length="252" mass="28903">MNKWSLESIGVVALGCRLNCLDPNLPEDSPVKKLIQCVHDLFAIQEFETKTKTDDEKGILEKLLEINEDFAYIMASDMLFAGVDTAANSITGALYLLAKNPDKQNKLREEVLSDPDKRPYLRACMREAIRMMPIVSGNMRLTTKEYNIMGYKIPSGLQVAFGHQDMSLMDEHFPRAKEFLPERWMADKDDPLYYRNAHPFAYNPFGFGARSCIARMVENFQVEWFGEPPKVVQTSLNYIKGPYNFILKDVKK</sequence>
<evidence type="ECO:0000313" key="11">
    <source>
        <dbReference type="Proteomes" id="UP000037510"/>
    </source>
</evidence>
<reference evidence="10 11" key="1">
    <citation type="journal article" date="2015" name="Genome Biol. Evol.">
        <title>The genome of winter moth (Operophtera brumata) provides a genomic perspective on sexual dimorphism and phenology.</title>
        <authorList>
            <person name="Derks M.F."/>
            <person name="Smit S."/>
            <person name="Salis L."/>
            <person name="Schijlen E."/>
            <person name="Bossers A."/>
            <person name="Mateman C."/>
            <person name="Pijl A.S."/>
            <person name="de Ridder D."/>
            <person name="Groenen M.A."/>
            <person name="Visser M.E."/>
            <person name="Megens H.J."/>
        </authorList>
    </citation>
    <scope>NUCLEOTIDE SEQUENCE [LARGE SCALE GENOMIC DNA]</scope>
    <source>
        <strain evidence="10">WM2013NL</strain>
        <tissue evidence="10">Head and thorax</tissue>
    </source>
</reference>
<dbReference type="InterPro" id="IPR002401">
    <property type="entry name" value="Cyt_P450_E_grp-I"/>
</dbReference>
<dbReference type="PANTHER" id="PTHR24279">
    <property type="entry name" value="CYTOCHROME P450"/>
    <property type="match status" value="1"/>
</dbReference>
<dbReference type="SUPFAM" id="SSF48264">
    <property type="entry name" value="Cytochrome P450"/>
    <property type="match status" value="1"/>
</dbReference>
<dbReference type="InterPro" id="IPR050479">
    <property type="entry name" value="CYP11_CYP27_families"/>
</dbReference>
<gene>
    <name evidence="10" type="ORF">OBRU01_20720</name>
</gene>
<dbReference type="InterPro" id="IPR001128">
    <property type="entry name" value="Cyt_P450"/>
</dbReference>
<name>A0A0L7KU83_OPEBR</name>
<comment type="cofactor">
    <cofactor evidence="1 8">
        <name>heme</name>
        <dbReference type="ChEBI" id="CHEBI:30413"/>
    </cofactor>
</comment>
<evidence type="ECO:0000256" key="5">
    <source>
        <dbReference type="ARBA" id="ARBA00023002"/>
    </source>
</evidence>
<evidence type="ECO:0000256" key="7">
    <source>
        <dbReference type="ARBA" id="ARBA00023033"/>
    </source>
</evidence>
<dbReference type="EMBL" id="JTDY01005618">
    <property type="protein sequence ID" value="KOB66822.1"/>
    <property type="molecule type" value="Genomic_DNA"/>
</dbReference>
<evidence type="ECO:0000256" key="2">
    <source>
        <dbReference type="ARBA" id="ARBA00010617"/>
    </source>
</evidence>
<dbReference type="GO" id="GO:0020037">
    <property type="term" value="F:heme binding"/>
    <property type="evidence" value="ECO:0007669"/>
    <property type="project" value="InterPro"/>
</dbReference>